<dbReference type="Proteomes" id="UP001498398">
    <property type="component" value="Unassembled WGS sequence"/>
</dbReference>
<comment type="caution">
    <text evidence="1">The sequence shown here is derived from an EMBL/GenBank/DDBJ whole genome shotgun (WGS) entry which is preliminary data.</text>
</comment>
<evidence type="ECO:0000313" key="1">
    <source>
        <dbReference type="EMBL" id="KAK7461473.1"/>
    </source>
</evidence>
<dbReference type="EMBL" id="JBANRG010000013">
    <property type="protein sequence ID" value="KAK7461473.1"/>
    <property type="molecule type" value="Genomic_DNA"/>
</dbReference>
<protein>
    <recommendedName>
        <fullName evidence="3">Cytochrome c biogenesis B</fullName>
    </recommendedName>
</protein>
<accession>A0ABR1JLA8</accession>
<gene>
    <name evidence="1" type="ORF">VKT23_008650</name>
</gene>
<sequence>MLTLLHNWAISRLHGKLSLPHVAGWIRWQAFGHLLLAGLYRVVERRVTEWIFYVVFYSADSEHARSARGLPYYGLSQCIFGIVHLLPPALTDVKQIKCGHPLCLQHSLCPDSLASETQTCSSQVIIFPSFSAVSIWNASFTWFISQAYPSLSITPFATMSSVDTFPPTPSPSPTMHPLRGEYAHPIVDVPFLLLNSFCGALLLVVSSSNDASFTYNPSSSLLLSPAFSRTFNRQHLSFQHLCVSSDPSLLLFTVWLLPL</sequence>
<evidence type="ECO:0000313" key="2">
    <source>
        <dbReference type="Proteomes" id="UP001498398"/>
    </source>
</evidence>
<proteinExistence type="predicted"/>
<name>A0ABR1JLA8_9AGAR</name>
<reference evidence="1 2" key="1">
    <citation type="submission" date="2024-01" db="EMBL/GenBank/DDBJ databases">
        <title>A draft genome for the cacao thread blight pathogen Marasmiellus scandens.</title>
        <authorList>
            <person name="Baruah I.K."/>
            <person name="Leung J."/>
            <person name="Bukari Y."/>
            <person name="Amoako-Attah I."/>
            <person name="Meinhardt L.W."/>
            <person name="Bailey B.A."/>
            <person name="Cohen S.P."/>
        </authorList>
    </citation>
    <scope>NUCLEOTIDE SEQUENCE [LARGE SCALE GENOMIC DNA]</scope>
    <source>
        <strain evidence="1 2">GH-19</strain>
    </source>
</reference>
<evidence type="ECO:0008006" key="3">
    <source>
        <dbReference type="Google" id="ProtNLM"/>
    </source>
</evidence>
<organism evidence="1 2">
    <name type="scientific">Marasmiellus scandens</name>
    <dbReference type="NCBI Taxonomy" id="2682957"/>
    <lineage>
        <taxon>Eukaryota</taxon>
        <taxon>Fungi</taxon>
        <taxon>Dikarya</taxon>
        <taxon>Basidiomycota</taxon>
        <taxon>Agaricomycotina</taxon>
        <taxon>Agaricomycetes</taxon>
        <taxon>Agaricomycetidae</taxon>
        <taxon>Agaricales</taxon>
        <taxon>Marasmiineae</taxon>
        <taxon>Omphalotaceae</taxon>
        <taxon>Marasmiellus</taxon>
    </lineage>
</organism>
<keyword evidence="2" id="KW-1185">Reference proteome</keyword>